<name>A0A9W9U629_9EURO</name>
<comment type="caution">
    <text evidence="2">The sequence shown here is derived from an EMBL/GenBank/DDBJ whole genome shotgun (WGS) entry which is preliminary data.</text>
</comment>
<gene>
    <name evidence="2" type="ORF">N7476_004971</name>
</gene>
<dbReference type="AlphaFoldDB" id="A0A9W9U629"/>
<organism evidence="2 3">
    <name type="scientific">Penicillium atrosanguineum</name>
    <dbReference type="NCBI Taxonomy" id="1132637"/>
    <lineage>
        <taxon>Eukaryota</taxon>
        <taxon>Fungi</taxon>
        <taxon>Dikarya</taxon>
        <taxon>Ascomycota</taxon>
        <taxon>Pezizomycotina</taxon>
        <taxon>Eurotiomycetes</taxon>
        <taxon>Eurotiomycetidae</taxon>
        <taxon>Eurotiales</taxon>
        <taxon>Aspergillaceae</taxon>
        <taxon>Penicillium</taxon>
    </lineage>
</organism>
<accession>A0A9W9U629</accession>
<reference evidence="2" key="2">
    <citation type="journal article" date="2023" name="IMA Fungus">
        <title>Comparative genomic study of the Penicillium genus elucidates a diverse pangenome and 15 lateral gene transfer events.</title>
        <authorList>
            <person name="Petersen C."/>
            <person name="Sorensen T."/>
            <person name="Nielsen M.R."/>
            <person name="Sondergaard T.E."/>
            <person name="Sorensen J.L."/>
            <person name="Fitzpatrick D.A."/>
            <person name="Frisvad J.C."/>
            <person name="Nielsen K.L."/>
        </authorList>
    </citation>
    <scope>NUCLEOTIDE SEQUENCE</scope>
    <source>
        <strain evidence="2">IBT 21472</strain>
    </source>
</reference>
<dbReference type="EMBL" id="JAPZBO010000004">
    <property type="protein sequence ID" value="KAJ5318551.1"/>
    <property type="molecule type" value="Genomic_DNA"/>
</dbReference>
<dbReference type="Proteomes" id="UP001147746">
    <property type="component" value="Unassembled WGS sequence"/>
</dbReference>
<evidence type="ECO:0000256" key="1">
    <source>
        <dbReference type="SAM" id="MobiDB-lite"/>
    </source>
</evidence>
<feature type="compositionally biased region" description="Polar residues" evidence="1">
    <location>
        <begin position="52"/>
        <end position="64"/>
    </location>
</feature>
<evidence type="ECO:0000313" key="2">
    <source>
        <dbReference type="EMBL" id="KAJ5318551.1"/>
    </source>
</evidence>
<reference evidence="2" key="1">
    <citation type="submission" date="2022-12" db="EMBL/GenBank/DDBJ databases">
        <authorList>
            <person name="Petersen C."/>
        </authorList>
    </citation>
    <scope>NUCLEOTIDE SEQUENCE</scope>
    <source>
        <strain evidence="2">IBT 21472</strain>
    </source>
</reference>
<feature type="region of interest" description="Disordered" evidence="1">
    <location>
        <begin position="29"/>
        <end position="64"/>
    </location>
</feature>
<proteinExistence type="predicted"/>
<protein>
    <submittedName>
        <fullName evidence="2">Uncharacterized protein</fullName>
    </submittedName>
</protein>
<evidence type="ECO:0000313" key="3">
    <source>
        <dbReference type="Proteomes" id="UP001147746"/>
    </source>
</evidence>
<keyword evidence="3" id="KW-1185">Reference proteome</keyword>
<sequence length="64" mass="6775">MAASVSSSASVAKDMNTSPAFASARLNCRQKTAEAKAQSQAAKIHKPYRKNSIGSKSKSASRFQ</sequence>